<dbReference type="EMBL" id="CP012023">
    <property type="protein sequence ID" value="ALI54975.1"/>
    <property type="molecule type" value="Genomic_DNA"/>
</dbReference>
<dbReference type="GO" id="GO:0005737">
    <property type="term" value="C:cytoplasm"/>
    <property type="evidence" value="ECO:0007669"/>
    <property type="project" value="TreeGrafter"/>
</dbReference>
<organism evidence="2 3">
    <name type="scientific">Celeribacter marinus</name>
    <dbReference type="NCBI Taxonomy" id="1397108"/>
    <lineage>
        <taxon>Bacteria</taxon>
        <taxon>Pseudomonadati</taxon>
        <taxon>Pseudomonadota</taxon>
        <taxon>Alphaproteobacteria</taxon>
        <taxon>Rhodobacterales</taxon>
        <taxon>Roseobacteraceae</taxon>
        <taxon>Celeribacter</taxon>
    </lineage>
</organism>
<dbReference type="PANTHER" id="PTHR42850">
    <property type="entry name" value="METALLOPHOSPHOESTERASE"/>
    <property type="match status" value="1"/>
</dbReference>
<dbReference type="OrthoDB" id="9807890at2"/>
<feature type="domain" description="Calcineurin-like phosphoesterase" evidence="1">
    <location>
        <begin position="30"/>
        <end position="218"/>
    </location>
</feature>
<dbReference type="STRING" id="1397108.IMCC12053_1027"/>
<evidence type="ECO:0000313" key="3">
    <source>
        <dbReference type="Proteomes" id="UP000064920"/>
    </source>
</evidence>
<proteinExistence type="predicted"/>
<evidence type="ECO:0000259" key="1">
    <source>
        <dbReference type="Pfam" id="PF00149"/>
    </source>
</evidence>
<name>A0A0P0A8V1_9RHOB</name>
<gene>
    <name evidence="2" type="ORF">IMCC12053_1027</name>
</gene>
<dbReference type="RefSeq" id="WP_062216283.1">
    <property type="nucleotide sequence ID" value="NZ_CP012023.1"/>
</dbReference>
<protein>
    <submittedName>
        <fullName evidence="2">Serine/threonine protein phosphatase</fullName>
    </submittedName>
</protein>
<dbReference type="AlphaFoldDB" id="A0A0P0A8V1"/>
<dbReference type="PANTHER" id="PTHR42850:SF4">
    <property type="entry name" value="ZINC-DEPENDENT ENDOPOLYPHOSPHATASE"/>
    <property type="match status" value="1"/>
</dbReference>
<evidence type="ECO:0000313" key="2">
    <source>
        <dbReference type="EMBL" id="ALI54975.1"/>
    </source>
</evidence>
<dbReference type="InterPro" id="IPR004843">
    <property type="entry name" value="Calcineurin-like_PHP"/>
</dbReference>
<dbReference type="InterPro" id="IPR029052">
    <property type="entry name" value="Metallo-depent_PP-like"/>
</dbReference>
<dbReference type="PATRIC" id="fig|1397108.4.peg.1054"/>
<dbReference type="Proteomes" id="UP000064920">
    <property type="component" value="Chromosome"/>
</dbReference>
<dbReference type="Gene3D" id="3.60.21.10">
    <property type="match status" value="1"/>
</dbReference>
<sequence length="266" mass="29455">MIHWPWRTATPATGQLKKLTLDHTPSVTYAVGDIHGYYDLYRQLEHQIVVDARTFDGPALLIVLGDMIDRGPKSAQLLDHLLTPMPDGITRICLRGNHEDMCLRALSTPQSADDWIACGGAETLTSYGFHPDQGKQHAIHTPHWHPAMVAQIPLSHRQFLADLPVCVVLPKWVFSHAGLNPTRNIDQQRKDDLIWTDPTVLQGHTFAQCLIHGHLPVDVPSVGHKTINIDTGAYKSGILTAVRLVEGRAPYFITADAHVSQASANF</sequence>
<reference evidence="2 3" key="1">
    <citation type="submission" date="2015-05" db="EMBL/GenBank/DDBJ databases">
        <authorList>
            <person name="Wang D.B."/>
            <person name="Wang M."/>
        </authorList>
    </citation>
    <scope>NUCLEOTIDE SEQUENCE [LARGE SCALE GENOMIC DNA]</scope>
    <source>
        <strain evidence="2 3">IMCC 12053</strain>
    </source>
</reference>
<dbReference type="GO" id="GO:0110154">
    <property type="term" value="P:RNA decapping"/>
    <property type="evidence" value="ECO:0007669"/>
    <property type="project" value="TreeGrafter"/>
</dbReference>
<dbReference type="GO" id="GO:0008803">
    <property type="term" value="F:bis(5'-nucleosyl)-tetraphosphatase (symmetrical) activity"/>
    <property type="evidence" value="ECO:0007669"/>
    <property type="project" value="TreeGrafter"/>
</dbReference>
<dbReference type="Pfam" id="PF00149">
    <property type="entry name" value="Metallophos"/>
    <property type="match status" value="1"/>
</dbReference>
<dbReference type="InterPro" id="IPR050126">
    <property type="entry name" value="Ap4A_hydrolase"/>
</dbReference>
<dbReference type="SUPFAM" id="SSF56300">
    <property type="entry name" value="Metallo-dependent phosphatases"/>
    <property type="match status" value="1"/>
</dbReference>
<keyword evidence="3" id="KW-1185">Reference proteome</keyword>
<accession>A0A0P0A8V1</accession>
<dbReference type="KEGG" id="cmar:IMCC12053_1027"/>
<dbReference type="GO" id="GO:0016791">
    <property type="term" value="F:phosphatase activity"/>
    <property type="evidence" value="ECO:0007669"/>
    <property type="project" value="TreeGrafter"/>
</dbReference>